<proteinExistence type="predicted"/>
<dbReference type="EMBL" id="MLJW01001302">
    <property type="protein sequence ID" value="OIQ78961.1"/>
    <property type="molecule type" value="Genomic_DNA"/>
</dbReference>
<evidence type="ECO:0000256" key="1">
    <source>
        <dbReference type="SAM" id="MobiDB-lite"/>
    </source>
</evidence>
<protein>
    <submittedName>
        <fullName evidence="2">Uncharacterized protein</fullName>
    </submittedName>
</protein>
<feature type="region of interest" description="Disordered" evidence="1">
    <location>
        <begin position="82"/>
        <end position="105"/>
    </location>
</feature>
<dbReference type="Gene3D" id="6.20.450.20">
    <property type="match status" value="1"/>
</dbReference>
<dbReference type="AlphaFoldDB" id="A0A1J5Q5I5"/>
<accession>A0A1J5Q5I5</accession>
<reference evidence="2" key="1">
    <citation type="submission" date="2016-10" db="EMBL/GenBank/DDBJ databases">
        <title>Sequence of Gallionella enrichment culture.</title>
        <authorList>
            <person name="Poehlein A."/>
            <person name="Muehling M."/>
            <person name="Daniel R."/>
        </authorList>
    </citation>
    <scope>NUCLEOTIDE SEQUENCE</scope>
</reference>
<gene>
    <name evidence="2" type="ORF">GALL_393260</name>
</gene>
<organism evidence="2">
    <name type="scientific">mine drainage metagenome</name>
    <dbReference type="NCBI Taxonomy" id="410659"/>
    <lineage>
        <taxon>unclassified sequences</taxon>
        <taxon>metagenomes</taxon>
        <taxon>ecological metagenomes</taxon>
    </lineage>
</organism>
<name>A0A1J5Q5I5_9ZZZZ</name>
<comment type="caution">
    <text evidence="2">The sequence shown here is derived from an EMBL/GenBank/DDBJ whole genome shotgun (WGS) entry which is preliminary data.</text>
</comment>
<sequence length="158" mass="17540">MPTSNTIDTAMARRLAEASAIRGASTIGQPGGWSVVLKFGLQERPLGAQRTDKPRTWRSLDRAVAYVKDELHIARFDLLDATNHTDGEPMAGRTRADASERLRHAHQAAAHDKWFRAEVEQGIKEANDPNTQWISNDDVKKSWAKQRAKWAKRAGGAA</sequence>
<evidence type="ECO:0000313" key="2">
    <source>
        <dbReference type="EMBL" id="OIQ78961.1"/>
    </source>
</evidence>